<feature type="transmembrane region" description="Helical" evidence="8">
    <location>
        <begin position="359"/>
        <end position="380"/>
    </location>
</feature>
<feature type="transmembrane region" description="Helical" evidence="8">
    <location>
        <begin position="217"/>
        <end position="237"/>
    </location>
</feature>
<organism evidence="10 11">
    <name type="scientific">[Torrubiella] hemipterigena</name>
    <dbReference type="NCBI Taxonomy" id="1531966"/>
    <lineage>
        <taxon>Eukaryota</taxon>
        <taxon>Fungi</taxon>
        <taxon>Dikarya</taxon>
        <taxon>Ascomycota</taxon>
        <taxon>Pezizomycotina</taxon>
        <taxon>Sordariomycetes</taxon>
        <taxon>Hypocreomycetidae</taxon>
        <taxon>Hypocreales</taxon>
        <taxon>Clavicipitaceae</taxon>
        <taxon>Clavicipitaceae incertae sedis</taxon>
        <taxon>'Torrubiella' clade</taxon>
    </lineage>
</organism>
<feature type="transmembrane region" description="Helical" evidence="8">
    <location>
        <begin position="129"/>
        <end position="148"/>
    </location>
</feature>
<evidence type="ECO:0000256" key="5">
    <source>
        <dbReference type="ARBA" id="ARBA00023136"/>
    </source>
</evidence>
<dbReference type="InterPro" id="IPR036259">
    <property type="entry name" value="MFS_trans_sf"/>
</dbReference>
<evidence type="ECO:0000256" key="1">
    <source>
        <dbReference type="ARBA" id="ARBA00004141"/>
    </source>
</evidence>
<dbReference type="Pfam" id="PF07690">
    <property type="entry name" value="MFS_1"/>
    <property type="match status" value="1"/>
</dbReference>
<accession>A0A0A1T242</accession>
<dbReference type="CDD" id="cd17323">
    <property type="entry name" value="MFS_Tpo1_MDR_like"/>
    <property type="match status" value="1"/>
</dbReference>
<dbReference type="AlphaFoldDB" id="A0A0A1T242"/>
<feature type="transmembrane region" description="Helical" evidence="8">
    <location>
        <begin position="513"/>
        <end position="533"/>
    </location>
</feature>
<feature type="transmembrane region" description="Helical" evidence="8">
    <location>
        <begin position="249"/>
        <end position="269"/>
    </location>
</feature>
<name>A0A0A1T242_9HYPO</name>
<evidence type="ECO:0000313" key="11">
    <source>
        <dbReference type="Proteomes" id="UP000039046"/>
    </source>
</evidence>
<sequence>MASRAETQEPAAVAAAAAVTNTAASEATNTEIAPSADLTTAQCSASETEVQHDQDIEKAKGAAPTEEDPNIVFWDGDDDPQNPYNWPTWVKVFNCVLISALTFVTPLASSMFAPGVPTLMHDFHTTSPLLGSFCVSVYVLGFAAGPMIFAPMSEVYGRLWIYNCANLCFFLFLIACALAPDMNSLIVFRFFSGVFGSAPLTNGGGTIADMILQEHRGAAMASFAIGPLLGPIIGPVIGGVVTNAVGWRWVFWIIAIICGVISILFLIFARETYAPTLLQRKVNRLRKETGNPNLRSKLDTGLSAKEHFSRAILRPIKLLVLSPICAICNLYVGIVYAYLYLMFTSLTPLFIEVYNFDTVHAGLTFLGLGVGSMAGVVYFSSSSDKYMKKKAAEEKAALVASGEVGADQDLSPLPMKPEYRLAPLRIGAILLPAGFFIYGWTAYYHTHWIAPIIGTAVIGVGNLIVFMSLQLYLVDVFTTYAASALAANAVVRSVAGAVLPLAGLPMYDKLGLGWGNSLLAFIAVALIPIPWLFMKHGAYLRKRFEIKNL</sequence>
<keyword evidence="5 8" id="KW-0472">Membrane</keyword>
<evidence type="ECO:0000256" key="7">
    <source>
        <dbReference type="SAM" id="MobiDB-lite"/>
    </source>
</evidence>
<proteinExistence type="inferred from homology"/>
<keyword evidence="3 8" id="KW-0812">Transmembrane</keyword>
<evidence type="ECO:0000259" key="9">
    <source>
        <dbReference type="PROSITE" id="PS50850"/>
    </source>
</evidence>
<dbReference type="InterPro" id="IPR020846">
    <property type="entry name" value="MFS_dom"/>
</dbReference>
<feature type="compositionally biased region" description="Acidic residues" evidence="7">
    <location>
        <begin position="65"/>
        <end position="77"/>
    </location>
</feature>
<dbReference type="Proteomes" id="UP000039046">
    <property type="component" value="Unassembled WGS sequence"/>
</dbReference>
<protein>
    <recommendedName>
        <fullName evidence="9">Major facilitator superfamily (MFS) profile domain-containing protein</fullName>
    </recommendedName>
</protein>
<evidence type="ECO:0000313" key="10">
    <source>
        <dbReference type="EMBL" id="CEJ88569.1"/>
    </source>
</evidence>
<dbReference type="GO" id="GO:0016020">
    <property type="term" value="C:membrane"/>
    <property type="evidence" value="ECO:0007669"/>
    <property type="project" value="UniProtKB-SubCell"/>
</dbReference>
<dbReference type="HOGENOM" id="CLU_008455_1_2_1"/>
<feature type="domain" description="Major facilitator superfamily (MFS) profile" evidence="9">
    <location>
        <begin position="94"/>
        <end position="543"/>
    </location>
</feature>
<dbReference type="GO" id="GO:0022857">
    <property type="term" value="F:transmembrane transporter activity"/>
    <property type="evidence" value="ECO:0007669"/>
    <property type="project" value="InterPro"/>
</dbReference>
<feature type="transmembrane region" description="Helical" evidence="8">
    <location>
        <begin position="89"/>
        <end position="109"/>
    </location>
</feature>
<feature type="transmembrane region" description="Helical" evidence="8">
    <location>
        <begin position="449"/>
        <end position="473"/>
    </location>
</feature>
<dbReference type="EMBL" id="CDHN01000002">
    <property type="protein sequence ID" value="CEJ88569.1"/>
    <property type="molecule type" value="Genomic_DNA"/>
</dbReference>
<dbReference type="OrthoDB" id="5296287at2759"/>
<dbReference type="PROSITE" id="PS50850">
    <property type="entry name" value="MFS"/>
    <property type="match status" value="1"/>
</dbReference>
<keyword evidence="11" id="KW-1185">Reference proteome</keyword>
<dbReference type="STRING" id="1531966.A0A0A1T242"/>
<comment type="similarity">
    <text evidence="2">Belongs to the major facilitator superfamily.</text>
</comment>
<evidence type="ECO:0000256" key="3">
    <source>
        <dbReference type="ARBA" id="ARBA00022692"/>
    </source>
</evidence>
<dbReference type="Gene3D" id="1.20.1250.20">
    <property type="entry name" value="MFS general substrate transporter like domains"/>
    <property type="match status" value="1"/>
</dbReference>
<feature type="transmembrane region" description="Helical" evidence="8">
    <location>
        <begin position="160"/>
        <end position="180"/>
    </location>
</feature>
<dbReference type="InterPro" id="IPR011701">
    <property type="entry name" value="MFS"/>
</dbReference>
<feature type="transmembrane region" description="Helical" evidence="8">
    <location>
        <begin position="318"/>
        <end position="339"/>
    </location>
</feature>
<dbReference type="PANTHER" id="PTHR23502:SF68">
    <property type="entry name" value="MULTIDRUG TRANSPORTER, PUTATIVE (AFU_ORTHOLOGUE AFUA_3G01120)-RELATED"/>
    <property type="match status" value="1"/>
</dbReference>
<evidence type="ECO:0000256" key="2">
    <source>
        <dbReference type="ARBA" id="ARBA00008335"/>
    </source>
</evidence>
<feature type="transmembrane region" description="Helical" evidence="8">
    <location>
        <begin position="186"/>
        <end position="205"/>
    </location>
</feature>
<evidence type="ECO:0000256" key="4">
    <source>
        <dbReference type="ARBA" id="ARBA00022989"/>
    </source>
</evidence>
<dbReference type="FunFam" id="1.20.1250.20:FF:000011">
    <property type="entry name" value="MFS multidrug transporter, putative"/>
    <property type="match status" value="1"/>
</dbReference>
<feature type="compositionally biased region" description="Basic and acidic residues" evidence="7">
    <location>
        <begin position="49"/>
        <end position="60"/>
    </location>
</feature>
<reference evidence="10 11" key="1">
    <citation type="journal article" date="2015" name="Genome Announc.">
        <title>Draft Genome Sequence and Gene Annotation of the Entomopathogenic Fungus Verticillium hemipterigenum.</title>
        <authorList>
            <person name="Horn F."/>
            <person name="Habel A."/>
            <person name="Scharf D.H."/>
            <person name="Dworschak J."/>
            <person name="Brakhage A.A."/>
            <person name="Guthke R."/>
            <person name="Hertweck C."/>
            <person name="Linde J."/>
        </authorList>
    </citation>
    <scope>NUCLEOTIDE SEQUENCE [LARGE SCALE GENOMIC DNA]</scope>
</reference>
<keyword evidence="4 8" id="KW-1133">Transmembrane helix</keyword>
<evidence type="ECO:0000256" key="8">
    <source>
        <dbReference type="SAM" id="Phobius"/>
    </source>
</evidence>
<feature type="region of interest" description="Disordered" evidence="7">
    <location>
        <begin position="41"/>
        <end position="77"/>
    </location>
</feature>
<dbReference type="SUPFAM" id="SSF103473">
    <property type="entry name" value="MFS general substrate transporter"/>
    <property type="match status" value="1"/>
</dbReference>
<comment type="subcellular location">
    <subcellularLocation>
        <location evidence="1">Membrane</location>
        <topology evidence="1">Multi-pass membrane protein</topology>
    </subcellularLocation>
</comment>
<keyword evidence="6" id="KW-0325">Glycoprotein</keyword>
<gene>
    <name evidence="10" type="ORF">VHEMI04756</name>
</gene>
<evidence type="ECO:0000256" key="6">
    <source>
        <dbReference type="ARBA" id="ARBA00023180"/>
    </source>
</evidence>
<dbReference type="PANTHER" id="PTHR23502">
    <property type="entry name" value="MAJOR FACILITATOR SUPERFAMILY"/>
    <property type="match status" value="1"/>
</dbReference>
<feature type="transmembrane region" description="Helical" evidence="8">
    <location>
        <begin position="485"/>
        <end position="507"/>
    </location>
</feature>
<feature type="transmembrane region" description="Helical" evidence="8">
    <location>
        <begin position="424"/>
        <end position="443"/>
    </location>
</feature>